<accession>A0A9P9IT93</accession>
<feature type="transmembrane region" description="Helical" evidence="1">
    <location>
        <begin position="12"/>
        <end position="31"/>
    </location>
</feature>
<evidence type="ECO:0000313" key="2">
    <source>
        <dbReference type="EMBL" id="KAH7134523.1"/>
    </source>
</evidence>
<feature type="transmembrane region" description="Helical" evidence="1">
    <location>
        <begin position="233"/>
        <end position="252"/>
    </location>
</feature>
<evidence type="ECO:0000313" key="3">
    <source>
        <dbReference type="Proteomes" id="UP000717696"/>
    </source>
</evidence>
<sequence>MSGFFRPQQSALVTPADYLFGGLVLLITLPYHRFFLFNTLQPALKIDEFAARDISQHTIEREKLHSLLLGWRVRKKDELGFVSIAGITITAIVTASFSWSNVQDAYWVASGFWYASLMTSVCGILIAAQQMSLLALIGELPIDPHLTSTKQIERQLSQLLTRGSPRRRVAPDFEGTSTDRISEWQFSWRLIFTWQCPMMFIGYSTLFYFIGLTVVVCSPLIYGKPWGPEIWVAMTYLTASGVSWGLFAYCSLGGYQAISLSDDDDCDTVEPVEMAEVRAPHTE</sequence>
<feature type="transmembrane region" description="Helical" evidence="1">
    <location>
        <begin position="79"/>
        <end position="99"/>
    </location>
</feature>
<reference evidence="2" key="1">
    <citation type="journal article" date="2021" name="Nat. Commun.">
        <title>Genetic determinants of endophytism in the Arabidopsis root mycobiome.</title>
        <authorList>
            <person name="Mesny F."/>
            <person name="Miyauchi S."/>
            <person name="Thiergart T."/>
            <person name="Pickel B."/>
            <person name="Atanasova L."/>
            <person name="Karlsson M."/>
            <person name="Huettel B."/>
            <person name="Barry K.W."/>
            <person name="Haridas S."/>
            <person name="Chen C."/>
            <person name="Bauer D."/>
            <person name="Andreopoulos W."/>
            <person name="Pangilinan J."/>
            <person name="LaButti K."/>
            <person name="Riley R."/>
            <person name="Lipzen A."/>
            <person name="Clum A."/>
            <person name="Drula E."/>
            <person name="Henrissat B."/>
            <person name="Kohler A."/>
            <person name="Grigoriev I.V."/>
            <person name="Martin F.M."/>
            <person name="Hacquard S."/>
        </authorList>
    </citation>
    <scope>NUCLEOTIDE SEQUENCE</scope>
    <source>
        <strain evidence="2">MPI-CAGE-AT-0021</strain>
    </source>
</reference>
<organism evidence="2 3">
    <name type="scientific">Dactylonectria estremocensis</name>
    <dbReference type="NCBI Taxonomy" id="1079267"/>
    <lineage>
        <taxon>Eukaryota</taxon>
        <taxon>Fungi</taxon>
        <taxon>Dikarya</taxon>
        <taxon>Ascomycota</taxon>
        <taxon>Pezizomycotina</taxon>
        <taxon>Sordariomycetes</taxon>
        <taxon>Hypocreomycetidae</taxon>
        <taxon>Hypocreales</taxon>
        <taxon>Nectriaceae</taxon>
        <taxon>Dactylonectria</taxon>
    </lineage>
</organism>
<feature type="transmembrane region" description="Helical" evidence="1">
    <location>
        <begin position="200"/>
        <end position="221"/>
    </location>
</feature>
<feature type="transmembrane region" description="Helical" evidence="1">
    <location>
        <begin position="105"/>
        <end position="128"/>
    </location>
</feature>
<dbReference type="AlphaFoldDB" id="A0A9P9IT93"/>
<dbReference type="Proteomes" id="UP000717696">
    <property type="component" value="Unassembled WGS sequence"/>
</dbReference>
<keyword evidence="3" id="KW-1185">Reference proteome</keyword>
<keyword evidence="1" id="KW-0472">Membrane</keyword>
<keyword evidence="1" id="KW-1133">Transmembrane helix</keyword>
<keyword evidence="1" id="KW-0812">Transmembrane</keyword>
<comment type="caution">
    <text evidence="2">The sequence shown here is derived from an EMBL/GenBank/DDBJ whole genome shotgun (WGS) entry which is preliminary data.</text>
</comment>
<evidence type="ECO:0000256" key="1">
    <source>
        <dbReference type="SAM" id="Phobius"/>
    </source>
</evidence>
<protein>
    <submittedName>
        <fullName evidence="2">Uncharacterized protein</fullName>
    </submittedName>
</protein>
<dbReference type="OrthoDB" id="4586694at2759"/>
<gene>
    <name evidence="2" type="ORF">B0J13DRAFT_84410</name>
</gene>
<proteinExistence type="predicted"/>
<name>A0A9P9IT93_9HYPO</name>
<dbReference type="EMBL" id="JAGMUU010000017">
    <property type="protein sequence ID" value="KAH7134523.1"/>
    <property type="molecule type" value="Genomic_DNA"/>
</dbReference>